<dbReference type="AlphaFoldDB" id="A0A3Q0INW4"/>
<evidence type="ECO:0000256" key="2">
    <source>
        <dbReference type="ARBA" id="ARBA00009761"/>
    </source>
</evidence>
<dbReference type="GO" id="GO:0006298">
    <property type="term" value="P:mismatch repair"/>
    <property type="evidence" value="ECO:0007669"/>
    <property type="project" value="TreeGrafter"/>
</dbReference>
<dbReference type="STRING" id="121845.A0A3Q0INW4"/>
<keyword evidence="4" id="KW-1185">Reference proteome</keyword>
<evidence type="ECO:0000313" key="4">
    <source>
        <dbReference type="Proteomes" id="UP000079169"/>
    </source>
</evidence>
<dbReference type="SUPFAM" id="SSF50249">
    <property type="entry name" value="Nucleic acid-binding proteins"/>
    <property type="match status" value="1"/>
</dbReference>
<dbReference type="GO" id="GO:0006289">
    <property type="term" value="P:nucleotide-excision repair"/>
    <property type="evidence" value="ECO:0007669"/>
    <property type="project" value="TreeGrafter"/>
</dbReference>
<evidence type="ECO:0000313" key="5">
    <source>
        <dbReference type="RefSeq" id="XP_026676343.1"/>
    </source>
</evidence>
<dbReference type="Pfam" id="PF08661">
    <property type="entry name" value="Rep_fac-A_3"/>
    <property type="match status" value="1"/>
</dbReference>
<dbReference type="InterPro" id="IPR012340">
    <property type="entry name" value="NA-bd_OB-fold"/>
</dbReference>
<dbReference type="GO" id="GO:0000724">
    <property type="term" value="P:double-strand break repair via homologous recombination"/>
    <property type="evidence" value="ECO:0007669"/>
    <property type="project" value="TreeGrafter"/>
</dbReference>
<dbReference type="RefSeq" id="XP_026676343.1">
    <property type="nucleotide sequence ID" value="XM_026820542.1"/>
</dbReference>
<protein>
    <submittedName>
        <fullName evidence="5">Replication protein A 14 kDa subunit-like</fullName>
    </submittedName>
</protein>
<dbReference type="PANTHER" id="PTHR15114">
    <property type="entry name" value="REPLICATION PROTEIN A3"/>
    <property type="match status" value="1"/>
</dbReference>
<gene>
    <name evidence="5" type="primary">LOC113465757</name>
</gene>
<dbReference type="KEGG" id="dci:113465757"/>
<dbReference type="GO" id="GO:0006284">
    <property type="term" value="P:base-excision repair"/>
    <property type="evidence" value="ECO:0007669"/>
    <property type="project" value="TreeGrafter"/>
</dbReference>
<name>A0A3Q0INW4_DIACI</name>
<evidence type="ECO:0000256" key="1">
    <source>
        <dbReference type="ARBA" id="ARBA00004123"/>
    </source>
</evidence>
<dbReference type="GO" id="GO:0005662">
    <property type="term" value="C:DNA replication factor A complex"/>
    <property type="evidence" value="ECO:0007669"/>
    <property type="project" value="TreeGrafter"/>
</dbReference>
<dbReference type="Proteomes" id="UP000079169">
    <property type="component" value="Unplaced"/>
</dbReference>
<organism evidence="4 5">
    <name type="scientific">Diaphorina citri</name>
    <name type="common">Asian citrus psyllid</name>
    <dbReference type="NCBI Taxonomy" id="121845"/>
    <lineage>
        <taxon>Eukaryota</taxon>
        <taxon>Metazoa</taxon>
        <taxon>Ecdysozoa</taxon>
        <taxon>Arthropoda</taxon>
        <taxon>Hexapoda</taxon>
        <taxon>Insecta</taxon>
        <taxon>Pterygota</taxon>
        <taxon>Neoptera</taxon>
        <taxon>Paraneoptera</taxon>
        <taxon>Hemiptera</taxon>
        <taxon>Sternorrhyncha</taxon>
        <taxon>Psylloidea</taxon>
        <taxon>Psyllidae</taxon>
        <taxon>Diaphorininae</taxon>
        <taxon>Diaphorina</taxon>
    </lineage>
</organism>
<reference evidence="5" key="1">
    <citation type="submission" date="2025-08" db="UniProtKB">
        <authorList>
            <consortium name="RefSeq"/>
        </authorList>
    </citation>
    <scope>IDENTIFICATION</scope>
</reference>
<dbReference type="GO" id="GO:0003684">
    <property type="term" value="F:damaged DNA binding"/>
    <property type="evidence" value="ECO:0007669"/>
    <property type="project" value="TreeGrafter"/>
</dbReference>
<evidence type="ECO:0000256" key="3">
    <source>
        <dbReference type="ARBA" id="ARBA00023242"/>
    </source>
</evidence>
<comment type="similarity">
    <text evidence="2">Belongs to the replication factor A protein 3 family.</text>
</comment>
<comment type="subcellular location">
    <subcellularLocation>
        <location evidence="1">Nucleus</location>
    </subcellularLocation>
</comment>
<dbReference type="GO" id="GO:0035861">
    <property type="term" value="C:site of double-strand break"/>
    <property type="evidence" value="ECO:0007669"/>
    <property type="project" value="TreeGrafter"/>
</dbReference>
<proteinExistence type="inferred from homology"/>
<dbReference type="GeneID" id="113465757"/>
<dbReference type="InterPro" id="IPR013970">
    <property type="entry name" value="Rfa2"/>
</dbReference>
<accession>A0A3Q0INW4</accession>
<sequence>MPAEIKEGISMRYSVNGSMLIKYMDQPITMIGMFIRASPDGRSFSIQAPDDQVVNCTLADVLTEPLSGYIMVVGKSRGKHGIECDDYIQLPSDKFDLGTYNQAVTIIDSIPNPWR</sequence>
<dbReference type="Gene3D" id="2.40.50.140">
    <property type="entry name" value="Nucleic acid-binding proteins"/>
    <property type="match status" value="1"/>
</dbReference>
<dbReference type="PANTHER" id="PTHR15114:SF1">
    <property type="entry name" value="REPLICATION PROTEIN A 14 KDA SUBUNIT"/>
    <property type="match status" value="1"/>
</dbReference>
<dbReference type="GO" id="GO:0006260">
    <property type="term" value="P:DNA replication"/>
    <property type="evidence" value="ECO:0007669"/>
    <property type="project" value="InterPro"/>
</dbReference>
<dbReference type="PaxDb" id="121845-A0A3Q0INW4"/>
<keyword evidence="3" id="KW-0539">Nucleus</keyword>
<dbReference type="GO" id="GO:0003697">
    <property type="term" value="F:single-stranded DNA binding"/>
    <property type="evidence" value="ECO:0007669"/>
    <property type="project" value="TreeGrafter"/>
</dbReference>